<dbReference type="EMBL" id="JALLPB020000143">
    <property type="protein sequence ID" value="KAL3816546.1"/>
    <property type="molecule type" value="Genomic_DNA"/>
</dbReference>
<accession>A0ABD3RWI6</accession>
<name>A0ABD3RWI6_9STRA</name>
<reference evidence="2 3" key="1">
    <citation type="submission" date="2024-10" db="EMBL/GenBank/DDBJ databases">
        <title>Updated reference genomes for cyclostephanoid diatoms.</title>
        <authorList>
            <person name="Roberts W.R."/>
            <person name="Alverson A.J."/>
        </authorList>
    </citation>
    <scope>NUCLEOTIDE SEQUENCE [LARGE SCALE GENOMIC DNA]</scope>
    <source>
        <strain evidence="2 3">AJA228-03</strain>
    </source>
</reference>
<keyword evidence="3" id="KW-1185">Reference proteome</keyword>
<keyword evidence="1" id="KW-0175">Coiled coil</keyword>
<dbReference type="Proteomes" id="UP001530377">
    <property type="component" value="Unassembled WGS sequence"/>
</dbReference>
<evidence type="ECO:0000313" key="2">
    <source>
        <dbReference type="EMBL" id="KAL3816546.1"/>
    </source>
</evidence>
<sequence>MLVLVYEALDRSQKCKAYHRHILEEVSNSSSARGGTGCLLRAVLPILHVHSETSEVALAHVTSQSFGINRILHELEECANDLRKYAEQNHTLADQLDSYSYTMTPGHNNILALEKRAIAEIEDAVVERIDDLVCLALGSSRETIKDEETSASANDGSSNAAMSDLCEVLFLKHQAEKTSVSSVVLPQLVGNGSLSESQVLAAEALKIMQSNLR</sequence>
<dbReference type="AlphaFoldDB" id="A0ABD3RWI6"/>
<evidence type="ECO:0000313" key="3">
    <source>
        <dbReference type="Proteomes" id="UP001530377"/>
    </source>
</evidence>
<comment type="caution">
    <text evidence="2">The sequence shown here is derived from an EMBL/GenBank/DDBJ whole genome shotgun (WGS) entry which is preliminary data.</text>
</comment>
<proteinExistence type="predicted"/>
<gene>
    <name evidence="2" type="ORF">ACHAXA_011845</name>
</gene>
<feature type="coiled-coil region" evidence="1">
    <location>
        <begin position="68"/>
        <end position="95"/>
    </location>
</feature>
<evidence type="ECO:0000256" key="1">
    <source>
        <dbReference type="SAM" id="Coils"/>
    </source>
</evidence>
<organism evidence="2 3">
    <name type="scientific">Cyclostephanos tholiformis</name>
    <dbReference type="NCBI Taxonomy" id="382380"/>
    <lineage>
        <taxon>Eukaryota</taxon>
        <taxon>Sar</taxon>
        <taxon>Stramenopiles</taxon>
        <taxon>Ochrophyta</taxon>
        <taxon>Bacillariophyta</taxon>
        <taxon>Coscinodiscophyceae</taxon>
        <taxon>Thalassiosirophycidae</taxon>
        <taxon>Stephanodiscales</taxon>
        <taxon>Stephanodiscaceae</taxon>
        <taxon>Cyclostephanos</taxon>
    </lineage>
</organism>
<protein>
    <submittedName>
        <fullName evidence="2">Uncharacterized protein</fullName>
    </submittedName>
</protein>